<keyword evidence="3" id="KW-1185">Reference proteome</keyword>
<sequence length="277" mass="32171">MLEDLHLRANVVDESEMIFDVSSPALKKLKFHLITFLECEHFDRGMKLSKNKIVVNAPVLEHLTVRDDYLPCYSLNNLSSLVRAYINVGYCCIELLELLGTKEHANKLFMLLEGITSVKFLSLAAATMGVLEFADDYKLPLYPNLTNLELAVHNNYSWRRLPDLLDCVPKLKTLTLLKDPSCDKNGVKYDFDWIELLREMPSCFSFLEEIRFAGFKGDDDEFKLLKYFLENTEALNMVRIDFCNLTRAKERKFFKSIRKFRTASKLCEIDLFCDTKE</sequence>
<proteinExistence type="predicted"/>
<dbReference type="PANTHER" id="PTHR31900">
    <property type="entry name" value="F-BOX/RNI SUPERFAMILY PROTEIN-RELATED"/>
    <property type="match status" value="1"/>
</dbReference>
<organism evidence="2 3">
    <name type="scientific">Camellia sinensis var. sinensis</name>
    <name type="common">China tea</name>
    <dbReference type="NCBI Taxonomy" id="542762"/>
    <lineage>
        <taxon>Eukaryota</taxon>
        <taxon>Viridiplantae</taxon>
        <taxon>Streptophyta</taxon>
        <taxon>Embryophyta</taxon>
        <taxon>Tracheophyta</taxon>
        <taxon>Spermatophyta</taxon>
        <taxon>Magnoliopsida</taxon>
        <taxon>eudicotyledons</taxon>
        <taxon>Gunneridae</taxon>
        <taxon>Pentapetalae</taxon>
        <taxon>asterids</taxon>
        <taxon>Ericales</taxon>
        <taxon>Theaceae</taxon>
        <taxon>Camellia</taxon>
    </lineage>
</organism>
<dbReference type="AlphaFoldDB" id="A0A4S4CZI1"/>
<evidence type="ECO:0000313" key="3">
    <source>
        <dbReference type="Proteomes" id="UP000306102"/>
    </source>
</evidence>
<dbReference type="InterPro" id="IPR006566">
    <property type="entry name" value="FBD"/>
</dbReference>
<reference evidence="2 3" key="1">
    <citation type="journal article" date="2018" name="Proc. Natl. Acad. Sci. U.S.A.">
        <title>Draft genome sequence of Camellia sinensis var. sinensis provides insights into the evolution of the tea genome and tea quality.</title>
        <authorList>
            <person name="Wei C."/>
            <person name="Yang H."/>
            <person name="Wang S."/>
            <person name="Zhao J."/>
            <person name="Liu C."/>
            <person name="Gao L."/>
            <person name="Xia E."/>
            <person name="Lu Y."/>
            <person name="Tai Y."/>
            <person name="She G."/>
            <person name="Sun J."/>
            <person name="Cao H."/>
            <person name="Tong W."/>
            <person name="Gao Q."/>
            <person name="Li Y."/>
            <person name="Deng W."/>
            <person name="Jiang X."/>
            <person name="Wang W."/>
            <person name="Chen Q."/>
            <person name="Zhang S."/>
            <person name="Li H."/>
            <person name="Wu J."/>
            <person name="Wang P."/>
            <person name="Li P."/>
            <person name="Shi C."/>
            <person name="Zheng F."/>
            <person name="Jian J."/>
            <person name="Huang B."/>
            <person name="Shan D."/>
            <person name="Shi M."/>
            <person name="Fang C."/>
            <person name="Yue Y."/>
            <person name="Li F."/>
            <person name="Li D."/>
            <person name="Wei S."/>
            <person name="Han B."/>
            <person name="Jiang C."/>
            <person name="Yin Y."/>
            <person name="Xia T."/>
            <person name="Zhang Z."/>
            <person name="Bennetzen J.L."/>
            <person name="Zhao S."/>
            <person name="Wan X."/>
        </authorList>
    </citation>
    <scope>NUCLEOTIDE SEQUENCE [LARGE SCALE GENOMIC DNA]</scope>
    <source>
        <strain evidence="3">cv. Shuchazao</strain>
        <tissue evidence="2">Leaf</tissue>
    </source>
</reference>
<feature type="domain" description="FBD" evidence="1">
    <location>
        <begin position="200"/>
        <end position="240"/>
    </location>
</feature>
<dbReference type="InterPro" id="IPR032675">
    <property type="entry name" value="LRR_dom_sf"/>
</dbReference>
<dbReference type="SUPFAM" id="SSF52047">
    <property type="entry name" value="RNI-like"/>
    <property type="match status" value="1"/>
</dbReference>
<comment type="caution">
    <text evidence="2">The sequence shown here is derived from an EMBL/GenBank/DDBJ whole genome shotgun (WGS) entry which is preliminary data.</text>
</comment>
<dbReference type="InterPro" id="IPR050232">
    <property type="entry name" value="FBL13/AtMIF1-like"/>
</dbReference>
<dbReference type="Pfam" id="PF08387">
    <property type="entry name" value="FBD"/>
    <property type="match status" value="1"/>
</dbReference>
<gene>
    <name evidence="2" type="ORF">TEA_016862</name>
</gene>
<evidence type="ECO:0000259" key="1">
    <source>
        <dbReference type="Pfam" id="PF08387"/>
    </source>
</evidence>
<evidence type="ECO:0000313" key="2">
    <source>
        <dbReference type="EMBL" id="THF95320.1"/>
    </source>
</evidence>
<dbReference type="Gene3D" id="3.80.10.10">
    <property type="entry name" value="Ribonuclease Inhibitor"/>
    <property type="match status" value="1"/>
</dbReference>
<name>A0A4S4CZI1_CAMSN</name>
<dbReference type="STRING" id="542762.A0A4S4CZI1"/>
<accession>A0A4S4CZI1</accession>
<dbReference type="PANTHER" id="PTHR31900:SF27">
    <property type="entry name" value="FBD DOMAIN-CONTAINING PROTEIN"/>
    <property type="match status" value="1"/>
</dbReference>
<dbReference type="Proteomes" id="UP000306102">
    <property type="component" value="Unassembled WGS sequence"/>
</dbReference>
<dbReference type="EMBL" id="SDRB02013284">
    <property type="protein sequence ID" value="THF95320.1"/>
    <property type="molecule type" value="Genomic_DNA"/>
</dbReference>
<protein>
    <recommendedName>
        <fullName evidence="1">FBD domain-containing protein</fullName>
    </recommendedName>
</protein>